<organism evidence="1 2">
    <name type="scientific">Flavobacterium jumunjinense</name>
    <dbReference type="NCBI Taxonomy" id="998845"/>
    <lineage>
        <taxon>Bacteria</taxon>
        <taxon>Pseudomonadati</taxon>
        <taxon>Bacteroidota</taxon>
        <taxon>Flavobacteriia</taxon>
        <taxon>Flavobacteriales</taxon>
        <taxon>Flavobacteriaceae</taxon>
        <taxon>Flavobacterium</taxon>
    </lineage>
</organism>
<dbReference type="EMBL" id="JBHMEY010000096">
    <property type="protein sequence ID" value="MFB9098900.1"/>
    <property type="molecule type" value="Genomic_DNA"/>
</dbReference>
<comment type="caution">
    <text evidence="1">The sequence shown here is derived from an EMBL/GenBank/DDBJ whole genome shotgun (WGS) entry which is preliminary data.</text>
</comment>
<evidence type="ECO:0000313" key="2">
    <source>
        <dbReference type="Proteomes" id="UP001589607"/>
    </source>
</evidence>
<dbReference type="Gene3D" id="3.10.20.310">
    <property type="entry name" value="membrane protein fhac"/>
    <property type="match status" value="1"/>
</dbReference>
<dbReference type="RefSeq" id="WP_236457237.1">
    <property type="nucleotide sequence ID" value="NZ_CBCSGE010000012.1"/>
</dbReference>
<gene>
    <name evidence="1" type="ORF">ACFFVF_20525</name>
</gene>
<name>A0ABV5GU26_9FLAO</name>
<protein>
    <submittedName>
        <fullName evidence="1">Outer membrane protein assembly factor</fullName>
    </submittedName>
</protein>
<dbReference type="Proteomes" id="UP001589607">
    <property type="component" value="Unassembled WGS sequence"/>
</dbReference>
<sequence>MKKIGFIIIILQSLLSISQENNIQKIDWSGSKKMNIKFMTKFIQSKEGEALDSLKLNYDVQALTRLNGISNVTYTVEKDIITNNYNVLFKIIENFSIIPNSSLWTTDETPAAYRVGLYEFNLLGKNNVIGGFYQYNGISSYGFNFSSPFLFNENLGIETSYQNLGSIEPVFFENTSARYEYINRSFELLGVYRTSFKNTIKLGGSVFNEKYEYKSGATSANVPLGFNIDKILIKLNNNYDNLKYDFYLIDGTKNTTNLQFVTQSNTFQDKFLIGWNDFSYFKRIGGTGNWATRIRLGLSSNNTSPFSPFSLDNNVNIRGVGNIIDRGTGTFVMNTEYRTTLFEKNWFVLQGNSFIDIGSWRKPGGDFSDFTKPENVRVYPGVGLRFMHKRIFNAIFRLDYGFGISKNGTRGLVFGIGQYF</sequence>
<evidence type="ECO:0000313" key="1">
    <source>
        <dbReference type="EMBL" id="MFB9098900.1"/>
    </source>
</evidence>
<dbReference type="Gene3D" id="2.40.160.50">
    <property type="entry name" value="membrane protein fhac: a member of the omp85/tpsb transporter family"/>
    <property type="match status" value="1"/>
</dbReference>
<proteinExistence type="predicted"/>
<keyword evidence="2" id="KW-1185">Reference proteome</keyword>
<accession>A0ABV5GU26</accession>
<reference evidence="1 2" key="1">
    <citation type="submission" date="2024-09" db="EMBL/GenBank/DDBJ databases">
        <authorList>
            <person name="Sun Q."/>
            <person name="Mori K."/>
        </authorList>
    </citation>
    <scope>NUCLEOTIDE SEQUENCE [LARGE SCALE GENOMIC DNA]</scope>
    <source>
        <strain evidence="1 2">CECT 7955</strain>
    </source>
</reference>